<dbReference type="AlphaFoldDB" id="A0ABD5RGF3"/>
<dbReference type="SUPFAM" id="SSF57783">
    <property type="entry name" value="Zinc beta-ribbon"/>
    <property type="match status" value="1"/>
</dbReference>
<evidence type="ECO:0008006" key="6">
    <source>
        <dbReference type="Google" id="ProtNLM"/>
    </source>
</evidence>
<dbReference type="Proteomes" id="UP001596201">
    <property type="component" value="Unassembled WGS sequence"/>
</dbReference>
<dbReference type="PRINTS" id="PR00685">
    <property type="entry name" value="TIFACTORIIB"/>
</dbReference>
<accession>A0ABD5RGF3</accession>
<comment type="caution">
    <text evidence="4">The sequence shown here is derived from an EMBL/GenBank/DDBJ whole genome shotgun (WGS) entry which is preliminary data.</text>
</comment>
<evidence type="ECO:0000256" key="3">
    <source>
        <dbReference type="SAM" id="MobiDB-lite"/>
    </source>
</evidence>
<feature type="compositionally biased region" description="Polar residues" evidence="3">
    <location>
        <begin position="1"/>
        <end position="23"/>
    </location>
</feature>
<gene>
    <name evidence="4" type="ORF">ACFPJ5_19690</name>
</gene>
<name>A0ABD5RGF3_9EURY</name>
<keyword evidence="2" id="KW-0804">Transcription</keyword>
<dbReference type="PANTHER" id="PTHR11618">
    <property type="entry name" value="TRANSCRIPTION INITIATION FACTOR IIB-RELATED"/>
    <property type="match status" value="1"/>
</dbReference>
<dbReference type="PANTHER" id="PTHR11618:SF13">
    <property type="entry name" value="TRANSCRIPTION INITIATION FACTOR IIB"/>
    <property type="match status" value="1"/>
</dbReference>
<protein>
    <recommendedName>
        <fullName evidence="6">Transcription initiation factor TFIIB</fullName>
    </recommendedName>
</protein>
<evidence type="ECO:0000313" key="4">
    <source>
        <dbReference type="EMBL" id="MFC5369155.1"/>
    </source>
</evidence>
<dbReference type="Gene3D" id="1.10.472.170">
    <property type="match status" value="1"/>
</dbReference>
<feature type="region of interest" description="Disordered" evidence="3">
    <location>
        <begin position="1"/>
        <end position="29"/>
    </location>
</feature>
<reference evidence="4 5" key="1">
    <citation type="journal article" date="2019" name="Int. J. Syst. Evol. Microbiol.">
        <title>The Global Catalogue of Microorganisms (GCM) 10K type strain sequencing project: providing services to taxonomists for standard genome sequencing and annotation.</title>
        <authorList>
            <consortium name="The Broad Institute Genomics Platform"/>
            <consortium name="The Broad Institute Genome Sequencing Center for Infectious Disease"/>
            <person name="Wu L."/>
            <person name="Ma J."/>
        </authorList>
    </citation>
    <scope>NUCLEOTIDE SEQUENCE [LARGE SCALE GENOMIC DNA]</scope>
    <source>
        <strain evidence="4 5">CGMCC 1.12237</strain>
    </source>
</reference>
<evidence type="ECO:0000256" key="2">
    <source>
        <dbReference type="ARBA" id="ARBA00023163"/>
    </source>
</evidence>
<dbReference type="InterPro" id="IPR000812">
    <property type="entry name" value="TFIIB"/>
</dbReference>
<keyword evidence="1" id="KW-0805">Transcription regulation</keyword>
<proteinExistence type="predicted"/>
<organism evidence="4 5">
    <name type="scientific">Salinirubrum litoreum</name>
    <dbReference type="NCBI Taxonomy" id="1126234"/>
    <lineage>
        <taxon>Archaea</taxon>
        <taxon>Methanobacteriati</taxon>
        <taxon>Methanobacteriota</taxon>
        <taxon>Stenosarchaea group</taxon>
        <taxon>Halobacteria</taxon>
        <taxon>Halobacteriales</taxon>
        <taxon>Haloferacaceae</taxon>
        <taxon>Salinirubrum</taxon>
    </lineage>
</organism>
<keyword evidence="5" id="KW-1185">Reference proteome</keyword>
<dbReference type="Gene3D" id="1.10.472.10">
    <property type="entry name" value="Cyclin-like"/>
    <property type="match status" value="1"/>
</dbReference>
<dbReference type="EMBL" id="JBHSKX010000004">
    <property type="protein sequence ID" value="MFC5369155.1"/>
    <property type="molecule type" value="Genomic_DNA"/>
</dbReference>
<evidence type="ECO:0000256" key="1">
    <source>
        <dbReference type="ARBA" id="ARBA00023015"/>
    </source>
</evidence>
<sequence length="333" mass="36065">MSQTLPTSADSIAVEQTQSSSERLSPPASRCPECNDRLVTVRHETYCDGCGVLVSDRPLDHGPTLADLGAGADHDSQASIERHSPYFIDKRGSTFSFSYFDAKGNALSSRQLALVRRMERRQCWERDSREELLTDALHDIRTIGATAGLPKFVCERATQLFRDAFEAGLPGGRMSYESLSAGAAVVAAREAGCPQAIEMLIRDSRTSLERGCAGARKIRLGLDLVESCPPGRQDAVQTVLDALRDELTGEDLCSIGEHAARLIRLADERRIGPGTTRLTVASAAVYVAAKAADLRLTQSVVVTAVSPIVETTTGRVSRYGCELSQTDERSEMC</sequence>
<evidence type="ECO:0000313" key="5">
    <source>
        <dbReference type="Proteomes" id="UP001596201"/>
    </source>
</evidence>
<dbReference type="RefSeq" id="WP_227231208.1">
    <property type="nucleotide sequence ID" value="NZ_JAJCVJ010000003.1"/>
</dbReference>